<dbReference type="GO" id="GO:0005737">
    <property type="term" value="C:cytoplasm"/>
    <property type="evidence" value="ECO:0007669"/>
    <property type="project" value="InterPro"/>
</dbReference>
<keyword evidence="4 5" id="KW-0653">Protein transport</keyword>
<evidence type="ECO:0000256" key="1">
    <source>
        <dbReference type="ARBA" id="ARBA00010394"/>
    </source>
</evidence>
<feature type="region of interest" description="Disordered" evidence="7">
    <location>
        <begin position="490"/>
        <end position="528"/>
    </location>
</feature>
<dbReference type="AlphaFoldDB" id="A0A0R3SCN5"/>
<gene>
    <name evidence="9" type="ORF">HDID_LOCUS2364</name>
</gene>
<evidence type="ECO:0000313" key="10">
    <source>
        <dbReference type="Proteomes" id="UP000274504"/>
    </source>
</evidence>
<feature type="compositionally biased region" description="Polar residues" evidence="7">
    <location>
        <begin position="502"/>
        <end position="528"/>
    </location>
</feature>
<dbReference type="WBParaSite" id="HDID_0000236301-mRNA-1">
    <property type="protein sequence ID" value="HDID_0000236301-mRNA-1"/>
    <property type="gene ID" value="HDID_0000236301"/>
</dbReference>
<evidence type="ECO:0000256" key="7">
    <source>
        <dbReference type="SAM" id="MobiDB-lite"/>
    </source>
</evidence>
<accession>A0A0R3SCN5</accession>
<name>A0A0R3SCN5_HYMDI</name>
<evidence type="ECO:0000256" key="4">
    <source>
        <dbReference type="ARBA" id="ARBA00022927"/>
    </source>
</evidence>
<evidence type="ECO:0000313" key="9">
    <source>
        <dbReference type="EMBL" id="VDL19825.1"/>
    </source>
</evidence>
<dbReference type="InterPro" id="IPR016024">
    <property type="entry name" value="ARM-type_fold"/>
</dbReference>
<sequence>MNRSRLYKYSGKDEELRRRRNDQSVELRKVRKEQQLLKRRNVLVDLEETSPLREQMLPLDYEKVVADLNSLDVDVVSKAAMNCRKILSKMKNPPIEELVNLGAHRTLTKLLDMDKYVTVSYFYLFSNNIVFEAAWALTNIASGESKHTKAVVECNSVPKLIELLDHSDIRIAEQSIWALGNIAGEGPSYRDMLIKVGIVTPALRLLQRSWGNSGVVSNIAWVLSNLCRNNNPSPPRSTVLELIPVFVRLFDYAGNEDIIIDTAWAISYITDCGDSYVEDILQSGCIPCLVKCLDTDIPRLVSPALRSLGNLILGTDEQTQRVLDYGLLEHVAQVLVKGKSTLVKESCWLISNVTAGTKHQIQMVIDAGIVPMLLKWIREGDFRVQREACWAISNIAIGGNPEQQAALLNLGIFNALSDLLKVSDAKLVGLVLEVIKKLFETAEEHNQLEICCVALEESEALTHIEALQEHENDEIYKAAYEFISKYFSGGEEEEQGTEAVPVQNQISGPSSNEFTFQPPTQSNNEFDF</sequence>
<dbReference type="PROSITE" id="PS50176">
    <property type="entry name" value="ARM_REPEAT"/>
    <property type="match status" value="1"/>
</dbReference>
<organism evidence="11">
    <name type="scientific">Hymenolepis diminuta</name>
    <name type="common">Rat tapeworm</name>
    <dbReference type="NCBI Taxonomy" id="6216"/>
    <lineage>
        <taxon>Eukaryota</taxon>
        <taxon>Metazoa</taxon>
        <taxon>Spiralia</taxon>
        <taxon>Lophotrochozoa</taxon>
        <taxon>Platyhelminthes</taxon>
        <taxon>Cestoda</taxon>
        <taxon>Eucestoda</taxon>
        <taxon>Cyclophyllidea</taxon>
        <taxon>Hymenolepididae</taxon>
        <taxon>Hymenolepis</taxon>
    </lineage>
</organism>
<proteinExistence type="inferred from homology"/>
<dbReference type="GO" id="GO:0006606">
    <property type="term" value="P:protein import into nucleus"/>
    <property type="evidence" value="ECO:0007669"/>
    <property type="project" value="InterPro"/>
</dbReference>
<dbReference type="PIRSF" id="PIRSF005673">
    <property type="entry name" value="Importin_alpha"/>
    <property type="match status" value="1"/>
</dbReference>
<dbReference type="Pfam" id="PF16186">
    <property type="entry name" value="Arm_3"/>
    <property type="match status" value="1"/>
</dbReference>
<keyword evidence="3" id="KW-0677">Repeat</keyword>
<evidence type="ECO:0000313" key="11">
    <source>
        <dbReference type="WBParaSite" id="HDID_0000236301-mRNA-1"/>
    </source>
</evidence>
<reference evidence="9 10" key="2">
    <citation type="submission" date="2018-11" db="EMBL/GenBank/DDBJ databases">
        <authorList>
            <consortium name="Pathogen Informatics"/>
        </authorList>
    </citation>
    <scope>NUCLEOTIDE SEQUENCE [LARGE SCALE GENOMIC DNA]</scope>
</reference>
<dbReference type="InterPro" id="IPR002652">
    <property type="entry name" value="Importin-a_IBB"/>
</dbReference>
<evidence type="ECO:0000256" key="2">
    <source>
        <dbReference type="ARBA" id="ARBA00022448"/>
    </source>
</evidence>
<dbReference type="PROSITE" id="PS51214">
    <property type="entry name" value="IBB"/>
    <property type="match status" value="1"/>
</dbReference>
<dbReference type="SUPFAM" id="SSF48371">
    <property type="entry name" value="ARM repeat"/>
    <property type="match status" value="1"/>
</dbReference>
<feature type="domain" description="IBB" evidence="8">
    <location>
        <begin position="1"/>
        <end position="49"/>
    </location>
</feature>
<evidence type="ECO:0000256" key="3">
    <source>
        <dbReference type="ARBA" id="ARBA00022737"/>
    </source>
</evidence>
<dbReference type="STRING" id="6216.A0A0R3SCN5"/>
<dbReference type="GO" id="GO:0061608">
    <property type="term" value="F:nuclear import signal receptor activity"/>
    <property type="evidence" value="ECO:0007669"/>
    <property type="project" value="InterPro"/>
</dbReference>
<reference evidence="11" key="1">
    <citation type="submission" date="2017-02" db="UniProtKB">
        <authorList>
            <consortium name="WormBaseParasite"/>
        </authorList>
    </citation>
    <scope>IDENTIFICATION</scope>
</reference>
<dbReference type="OrthoDB" id="29145at2759"/>
<dbReference type="InterPro" id="IPR032413">
    <property type="entry name" value="Arm_3"/>
</dbReference>
<dbReference type="Gene3D" id="1.25.10.10">
    <property type="entry name" value="Leucine-rich Repeat Variant"/>
    <property type="match status" value="1"/>
</dbReference>
<comment type="similarity">
    <text evidence="1 5">Belongs to the importin alpha family.</text>
</comment>
<feature type="repeat" description="ARM" evidence="6">
    <location>
        <begin position="155"/>
        <end position="183"/>
    </location>
</feature>
<dbReference type="InterPro" id="IPR000225">
    <property type="entry name" value="Armadillo"/>
</dbReference>
<dbReference type="Pfam" id="PF01749">
    <property type="entry name" value="IBB"/>
    <property type="match status" value="1"/>
</dbReference>
<evidence type="ECO:0000259" key="8">
    <source>
        <dbReference type="PROSITE" id="PS51214"/>
    </source>
</evidence>
<evidence type="ECO:0000256" key="6">
    <source>
        <dbReference type="PROSITE-ProRule" id="PRU00259"/>
    </source>
</evidence>
<evidence type="ECO:0000256" key="5">
    <source>
        <dbReference type="PIRNR" id="PIRNR005673"/>
    </source>
</evidence>
<dbReference type="Gene3D" id="1.20.5.690">
    <property type="entry name" value="Importin-alpha, importin-beta-binding domain"/>
    <property type="match status" value="1"/>
</dbReference>
<dbReference type="EMBL" id="UYSG01000570">
    <property type="protein sequence ID" value="VDL19825.1"/>
    <property type="molecule type" value="Genomic_DNA"/>
</dbReference>
<dbReference type="InterPro" id="IPR036975">
    <property type="entry name" value="Importin-a_IBB_sf"/>
</dbReference>
<dbReference type="PANTHER" id="PTHR23316">
    <property type="entry name" value="IMPORTIN ALPHA"/>
    <property type="match status" value="1"/>
</dbReference>
<dbReference type="Pfam" id="PF00514">
    <property type="entry name" value="Arm"/>
    <property type="match status" value="5"/>
</dbReference>
<keyword evidence="2 5" id="KW-0813">Transport</keyword>
<dbReference type="Proteomes" id="UP000274504">
    <property type="component" value="Unassembled WGS sequence"/>
</dbReference>
<dbReference type="InterPro" id="IPR011989">
    <property type="entry name" value="ARM-like"/>
</dbReference>
<dbReference type="SMART" id="SM00185">
    <property type="entry name" value="ARM"/>
    <property type="match status" value="8"/>
</dbReference>
<protein>
    <recommendedName>
        <fullName evidence="5">Importin subunit alpha</fullName>
    </recommendedName>
</protein>
<dbReference type="InterPro" id="IPR024931">
    <property type="entry name" value="Importin_alpha"/>
</dbReference>